<proteinExistence type="predicted"/>
<organism evidence="2 3">
    <name type="scientific">Aquariibacter albus</name>
    <dbReference type="NCBI Taxonomy" id="2759899"/>
    <lineage>
        <taxon>Bacteria</taxon>
        <taxon>Pseudomonadati</taxon>
        <taxon>Pseudomonadota</taxon>
        <taxon>Betaproteobacteria</taxon>
        <taxon>Burkholderiales</taxon>
        <taxon>Sphaerotilaceae</taxon>
        <taxon>Aquariibacter</taxon>
    </lineage>
</organism>
<dbReference type="InterPro" id="IPR011197">
    <property type="entry name" value="UCP012318"/>
</dbReference>
<sequence>MPSDASAGALPAPPPVELREAARHAWAEPDPTRKAALARALAEAAAAGRQPLDTQARLLAPAERPGQPERPRLVPPKDVPQRALSTPAGRAALLHAIAHIEFNAINLALDAAWRFPGLPPAFYRDWLRVAGEEALHFSLLVEHLAALGTAYGDFDAHDGLWRMTAATAHDPLARMALVPRTLEARGLDATPPLQAKLARAGDAGAVAILDVILRDEIGHVAVGNRWYRHLCALQGLDPVSTYPTLVARYKAPRLRGPFNFEARGAAGFSAEELDALATGAGADAGAAGG</sequence>
<dbReference type="EMBL" id="JACIVI010000001">
    <property type="protein sequence ID" value="MBB1161079.1"/>
    <property type="molecule type" value="Genomic_DNA"/>
</dbReference>
<keyword evidence="3" id="KW-1185">Reference proteome</keyword>
<dbReference type="PANTHER" id="PTHR42782">
    <property type="entry name" value="SI:CH73-314G15.3"/>
    <property type="match status" value="1"/>
</dbReference>
<dbReference type="CDD" id="cd00657">
    <property type="entry name" value="Ferritin_like"/>
    <property type="match status" value="1"/>
</dbReference>
<dbReference type="SUPFAM" id="SSF47240">
    <property type="entry name" value="Ferritin-like"/>
    <property type="match status" value="1"/>
</dbReference>
<comment type="caution">
    <text evidence="2">The sequence shown here is derived from an EMBL/GenBank/DDBJ whole genome shotgun (WGS) entry which is preliminary data.</text>
</comment>
<dbReference type="Pfam" id="PF04305">
    <property type="entry name" value="DUF455"/>
    <property type="match status" value="1"/>
</dbReference>
<dbReference type="InterPro" id="IPR007402">
    <property type="entry name" value="DUF455"/>
</dbReference>
<dbReference type="InterPro" id="IPR009078">
    <property type="entry name" value="Ferritin-like_SF"/>
</dbReference>
<accession>A0A839HP45</accession>
<protein>
    <submittedName>
        <fullName evidence="2">Ferritin-like domain-containing protein</fullName>
    </submittedName>
</protein>
<evidence type="ECO:0000313" key="2">
    <source>
        <dbReference type="EMBL" id="MBB1161079.1"/>
    </source>
</evidence>
<reference evidence="2 3" key="1">
    <citation type="submission" date="2020-08" db="EMBL/GenBank/DDBJ databases">
        <title>Aquariorum lacteus gen. nov., sp. nov., a new member of the family Comamonadaceae, isolated from freshwater aquarium.</title>
        <authorList>
            <person name="Chun S.-J."/>
        </authorList>
    </citation>
    <scope>NUCLEOTIDE SEQUENCE [LARGE SCALE GENOMIC DNA]</scope>
    <source>
        <strain evidence="2 3">SJAQ100</strain>
    </source>
</reference>
<dbReference type="PANTHER" id="PTHR42782:SF4">
    <property type="entry name" value="DUF455 DOMAIN-CONTAINING PROTEIN"/>
    <property type="match status" value="1"/>
</dbReference>
<dbReference type="AlphaFoldDB" id="A0A839HP45"/>
<evidence type="ECO:0000313" key="3">
    <source>
        <dbReference type="Proteomes" id="UP000586093"/>
    </source>
</evidence>
<evidence type="ECO:0000256" key="1">
    <source>
        <dbReference type="SAM" id="MobiDB-lite"/>
    </source>
</evidence>
<feature type="region of interest" description="Disordered" evidence="1">
    <location>
        <begin position="1"/>
        <end position="25"/>
    </location>
</feature>
<gene>
    <name evidence="2" type="ORF">H4F90_03670</name>
</gene>
<dbReference type="PIRSF" id="PIRSF012318">
    <property type="entry name" value="UCP012318"/>
    <property type="match status" value="1"/>
</dbReference>
<dbReference type="Proteomes" id="UP000586093">
    <property type="component" value="Unassembled WGS sequence"/>
</dbReference>
<name>A0A839HP45_9BURK</name>
<dbReference type="RefSeq" id="WP_182661569.1">
    <property type="nucleotide sequence ID" value="NZ_JACIVI010000001.1"/>
</dbReference>
<feature type="region of interest" description="Disordered" evidence="1">
    <location>
        <begin position="62"/>
        <end position="82"/>
    </location>
</feature>